<reference evidence="2 3" key="2">
    <citation type="submission" date="2020-02" db="EMBL/GenBank/DDBJ databases">
        <title>Candidatus Galacturonibacter soehngenii shows hetero-acetogenic catabolism of galacturonic acid but lacks a canonical carbon monoxide dehydrogenase/acetyl-CoA synthase complex.</title>
        <authorList>
            <person name="Diender M."/>
            <person name="Stouten G.R."/>
            <person name="Petersen J.F."/>
            <person name="Nielsen P.H."/>
            <person name="Dueholm M.S."/>
            <person name="Pronk J.T."/>
            <person name="Van Loosdrecht M.C.M."/>
        </authorList>
    </citation>
    <scope>NUCLEOTIDE SEQUENCE [LARGE SCALE GENOMIC DNA]</scope>
    <source>
        <strain evidence="2">GalUA</strain>
    </source>
</reference>
<keyword evidence="1" id="KW-1133">Transmembrane helix</keyword>
<reference evidence="2 3" key="1">
    <citation type="submission" date="2019-09" db="EMBL/GenBank/DDBJ databases">
        <authorList>
            <person name="Valk L.C."/>
        </authorList>
    </citation>
    <scope>NUCLEOTIDE SEQUENCE [LARGE SCALE GENOMIC DNA]</scope>
    <source>
        <strain evidence="2">GalUA</strain>
    </source>
</reference>
<keyword evidence="3" id="KW-1185">Reference proteome</keyword>
<dbReference type="EMBL" id="WAGX01000004">
    <property type="protein sequence ID" value="KAB1439661.1"/>
    <property type="molecule type" value="Genomic_DNA"/>
</dbReference>
<dbReference type="OrthoDB" id="9801008at2"/>
<dbReference type="AlphaFoldDB" id="A0A7V7QM42"/>
<evidence type="ECO:0000313" key="3">
    <source>
        <dbReference type="Proteomes" id="UP000461768"/>
    </source>
</evidence>
<comment type="caution">
    <text evidence="2">The sequence shown here is derived from an EMBL/GenBank/DDBJ whole genome shotgun (WGS) entry which is preliminary data.</text>
</comment>
<accession>A0A7V7QM42</accession>
<evidence type="ECO:0008006" key="4">
    <source>
        <dbReference type="Google" id="ProtNLM"/>
    </source>
</evidence>
<evidence type="ECO:0000256" key="1">
    <source>
        <dbReference type="SAM" id="Phobius"/>
    </source>
</evidence>
<name>A0A7V7QM42_9FIRM</name>
<protein>
    <recommendedName>
        <fullName evidence="4">DUF4829 domain-containing protein</fullName>
    </recommendedName>
</protein>
<dbReference type="RefSeq" id="WP_151142386.1">
    <property type="nucleotide sequence ID" value="NZ_WAGX01000004.1"/>
</dbReference>
<dbReference type="Proteomes" id="UP000461768">
    <property type="component" value="Unassembled WGS sequence"/>
</dbReference>
<feature type="transmembrane region" description="Helical" evidence="1">
    <location>
        <begin position="6"/>
        <end position="24"/>
    </location>
</feature>
<evidence type="ECO:0000313" key="2">
    <source>
        <dbReference type="EMBL" id="KAB1439661.1"/>
    </source>
</evidence>
<sequence>MKKRRYIPILLILIIVISIVFFFLKKDVGDVSNVSRKVTASEVYSQKDINDAMDAVVKYFRNHFEGCKLTQLCYKDSTSVTESGGWAIQYNADQAIVLLSTFDVDAAGGDGSFNPNETYSDWQWILVRNKGGAWEVKTWGY</sequence>
<gene>
    <name evidence="2" type="ORF">F7O84_04535</name>
</gene>
<proteinExistence type="predicted"/>
<keyword evidence="1" id="KW-0472">Membrane</keyword>
<keyword evidence="1" id="KW-0812">Transmembrane</keyword>
<organism evidence="2 3">
    <name type="scientific">Candidatus Galacturonatibacter soehngenii</name>
    <dbReference type="NCBI Taxonomy" id="2307010"/>
    <lineage>
        <taxon>Bacteria</taxon>
        <taxon>Bacillati</taxon>
        <taxon>Bacillota</taxon>
        <taxon>Clostridia</taxon>
        <taxon>Lachnospirales</taxon>
        <taxon>Lachnospiraceae</taxon>
        <taxon>Candidatus Galacturonatibacter</taxon>
    </lineage>
</organism>